<evidence type="ECO:0000313" key="2">
    <source>
        <dbReference type="EMBL" id="EUA76295.1"/>
    </source>
</evidence>
<proteinExistence type="predicted"/>
<feature type="region of interest" description="Disordered" evidence="1">
    <location>
        <begin position="1"/>
        <end position="37"/>
    </location>
</feature>
<protein>
    <submittedName>
        <fullName evidence="2">Uncharacterized protein</fullName>
    </submittedName>
</protein>
<dbReference type="EMBL" id="JAOB01000006">
    <property type="protein sequence ID" value="EUA76295.1"/>
    <property type="molecule type" value="Genomic_DNA"/>
</dbReference>
<organism evidence="2">
    <name type="scientific">Mycobacterium xenopi 4042</name>
    <dbReference type="NCBI Taxonomy" id="1299334"/>
    <lineage>
        <taxon>Bacteria</taxon>
        <taxon>Bacillati</taxon>
        <taxon>Actinomycetota</taxon>
        <taxon>Actinomycetes</taxon>
        <taxon>Mycobacteriales</taxon>
        <taxon>Mycobacteriaceae</taxon>
        <taxon>Mycobacterium</taxon>
    </lineage>
</organism>
<dbReference type="PATRIC" id="fig|1299334.3.peg.371"/>
<dbReference type="AlphaFoldDB" id="X8E917"/>
<gene>
    <name evidence="2" type="ORF">I553_7341</name>
</gene>
<reference evidence="2" key="1">
    <citation type="submission" date="2014-01" db="EMBL/GenBank/DDBJ databases">
        <authorList>
            <person name="Brown-Elliot B."/>
            <person name="Wallace R."/>
            <person name="Lenaerts A."/>
            <person name="Ordway D."/>
            <person name="DeGroote M.A."/>
            <person name="Parker T."/>
            <person name="Sizemore C."/>
            <person name="Tallon L.J."/>
            <person name="Sadzewicz L.K."/>
            <person name="Sengamalay N."/>
            <person name="Fraser C.M."/>
            <person name="Hine E."/>
            <person name="Shefchek K.A."/>
            <person name="Das S.P."/>
            <person name="Tettelin H."/>
        </authorList>
    </citation>
    <scope>NUCLEOTIDE SEQUENCE [LARGE SCALE GENOMIC DNA]</scope>
    <source>
        <strain evidence="2">4042</strain>
    </source>
</reference>
<accession>X8E917</accession>
<name>X8E917_MYCXE</name>
<feature type="compositionally biased region" description="Basic residues" evidence="1">
    <location>
        <begin position="12"/>
        <end position="23"/>
    </location>
</feature>
<evidence type="ECO:0000256" key="1">
    <source>
        <dbReference type="SAM" id="MobiDB-lite"/>
    </source>
</evidence>
<comment type="caution">
    <text evidence="2">The sequence shown here is derived from an EMBL/GenBank/DDBJ whole genome shotgun (WGS) entry which is preliminary data.</text>
</comment>
<sequence length="37" mass="4095">MRVLRDSATPGHGRHDRRRVGRGRRADRVADRGGLGA</sequence>